<comment type="caution">
    <text evidence="3">The sequence shown here is derived from an EMBL/GenBank/DDBJ whole genome shotgun (WGS) entry which is preliminary data.</text>
</comment>
<feature type="compositionally biased region" description="Polar residues" evidence="2">
    <location>
        <begin position="661"/>
        <end position="682"/>
    </location>
</feature>
<dbReference type="Pfam" id="PF16510">
    <property type="entry name" value="P22_portal"/>
    <property type="match status" value="1"/>
</dbReference>
<accession>A0A7X0SKY4</accession>
<dbReference type="RefSeq" id="WP_185129565.1">
    <property type="nucleotide sequence ID" value="NZ_JACJVO010000016.1"/>
</dbReference>
<organism evidence="3 4">
    <name type="scientific">Cohnella zeiphila</name>
    <dbReference type="NCBI Taxonomy" id="2761120"/>
    <lineage>
        <taxon>Bacteria</taxon>
        <taxon>Bacillati</taxon>
        <taxon>Bacillota</taxon>
        <taxon>Bacilli</taxon>
        <taxon>Bacillales</taxon>
        <taxon>Paenibacillaceae</taxon>
        <taxon>Cohnella</taxon>
    </lineage>
</organism>
<evidence type="ECO:0000256" key="2">
    <source>
        <dbReference type="SAM" id="MobiDB-lite"/>
    </source>
</evidence>
<dbReference type="Proteomes" id="UP000564644">
    <property type="component" value="Unassembled WGS sequence"/>
</dbReference>
<feature type="compositionally biased region" description="Acidic residues" evidence="2">
    <location>
        <begin position="523"/>
        <end position="545"/>
    </location>
</feature>
<proteinExistence type="predicted"/>
<keyword evidence="1" id="KW-0175">Coiled coil</keyword>
<evidence type="ECO:0000313" key="4">
    <source>
        <dbReference type="Proteomes" id="UP000564644"/>
    </source>
</evidence>
<protein>
    <recommendedName>
        <fullName evidence="5">Portal protein</fullName>
    </recommendedName>
</protein>
<name>A0A7X0SKY4_9BACL</name>
<gene>
    <name evidence="3" type="ORF">H7C18_13305</name>
</gene>
<keyword evidence="4" id="KW-1185">Reference proteome</keyword>
<sequence length="717" mass="82678">MAERKQQEPDELKSRFKRDLGEAKKFMEPIQQKMDRNYKAYANWRDKDEVTFKTSDLFEYVETVVPIVTNNRIRALVRSDYPDYVTHAKGLNDILDNTYDTNNWDYESQSVMRMALIYRSAFAYTGFDKNYRNGIGNLCIKKVNGRWCLVDPSAVDLEDSRFFFYVEPKRKTEVYKDYPKKKQEIEDSFRNGDQMGRYSGNDSGGWFNQWLRTVKNFLTFNQDVTAARQTDRDTFNAELSEQEKHKNVIAYIHYWYRDDKDEWRVSYWADEVFLKDEANPFWHGCLPYDIYSPVKDPMSMLGMDINEQIDTMNANRNVLMNYTIANAGLHANPPLMYNTTMGNVKEPQKLRQQAFGDGIIPINNPDNIPLNALADFMLPPTLPANVVQLFDQLGNIKDKATGVNDSFRGTQNATSGKEVQLQQEAAYTRIKTMIDQFELFNKKIAEKVIVNAMQFYTQNRGFRIKGDYTKYDQDQQLAEMNGQEMPFEVRPIPKGIDQEGNQINDRTEFFIYANPSEWTKLDPEEDTAEQPDEQESDDNPSEEEVEKAFKILQMTVEIEAGSSLPQSRLARREEAVQLAELGMIDQESVLEMYDWPDREEIIKRMQEQAAKNQEAQAQAAQADAQAKMQIETAKLQTQKEIEGMKMQTDLTKQQMSDKSKMAQTHANNSAKASQEGSGSDGNSLAEVLDKVRQTVPEAAQMSDEQLISILTQGQPVQ</sequence>
<dbReference type="EMBL" id="JACJVO010000016">
    <property type="protein sequence ID" value="MBB6731892.1"/>
    <property type="molecule type" value="Genomic_DNA"/>
</dbReference>
<evidence type="ECO:0000313" key="3">
    <source>
        <dbReference type="EMBL" id="MBB6731892.1"/>
    </source>
</evidence>
<evidence type="ECO:0000256" key="1">
    <source>
        <dbReference type="SAM" id="Coils"/>
    </source>
</evidence>
<evidence type="ECO:0008006" key="5">
    <source>
        <dbReference type="Google" id="ProtNLM"/>
    </source>
</evidence>
<dbReference type="AlphaFoldDB" id="A0A7X0SKY4"/>
<feature type="coiled-coil region" evidence="1">
    <location>
        <begin position="598"/>
        <end position="632"/>
    </location>
</feature>
<dbReference type="InterPro" id="IPR032427">
    <property type="entry name" value="P22_portal"/>
</dbReference>
<feature type="region of interest" description="Disordered" evidence="2">
    <location>
        <begin position="516"/>
        <end position="545"/>
    </location>
</feature>
<feature type="region of interest" description="Disordered" evidence="2">
    <location>
        <begin position="649"/>
        <end position="702"/>
    </location>
</feature>
<reference evidence="3 4" key="1">
    <citation type="submission" date="2020-08" db="EMBL/GenBank/DDBJ databases">
        <title>Cohnella phylogeny.</title>
        <authorList>
            <person name="Dunlap C."/>
        </authorList>
    </citation>
    <scope>NUCLEOTIDE SEQUENCE [LARGE SCALE GENOMIC DNA]</scope>
    <source>
        <strain evidence="3 4">CBP 2801</strain>
    </source>
</reference>